<dbReference type="InterPro" id="IPR002934">
    <property type="entry name" value="Polymerase_NTP_transf_dom"/>
</dbReference>
<sequence length="233" mass="25583">MTGEEHIALVERFVAASYPRAMIAIMAGSTARGERTRTSDIDLLVIGEGLFAQADQGSAATCEAFEGEIVEVFAYTPAAFETWAQRDLDQFRPVVVNMLLDGVVVRGSEELVALRARWDASRAAGPVIDPHELDLRRYIVTDLLDDLRDATDAAERLVVAGALFERTAQLMLLRDRRWVATGKHLPRVLRAMDAARAEALIAPLLSGDSTRFADAVEDELMRAGGRLQTGFVR</sequence>
<dbReference type="CDD" id="cd05403">
    <property type="entry name" value="NT_KNTase_like"/>
    <property type="match status" value="1"/>
</dbReference>
<dbReference type="EMBL" id="JACCBH010000001">
    <property type="protein sequence ID" value="NYD55088.1"/>
    <property type="molecule type" value="Genomic_DNA"/>
</dbReference>
<gene>
    <name evidence="2" type="ORF">BKA02_002143</name>
</gene>
<dbReference type="InterPro" id="IPR043519">
    <property type="entry name" value="NT_sf"/>
</dbReference>
<comment type="caution">
    <text evidence="2">The sequence shown here is derived from an EMBL/GenBank/DDBJ whole genome shotgun (WGS) entry which is preliminary data.</text>
</comment>
<name>A0A7Y9JNZ1_9MICO</name>
<dbReference type="Proteomes" id="UP000552045">
    <property type="component" value="Unassembled WGS sequence"/>
</dbReference>
<feature type="domain" description="Polymerase nucleotidyl transferase" evidence="1">
    <location>
        <begin position="25"/>
        <end position="51"/>
    </location>
</feature>
<dbReference type="SUPFAM" id="SSF81301">
    <property type="entry name" value="Nucleotidyltransferase"/>
    <property type="match status" value="1"/>
</dbReference>
<evidence type="ECO:0000313" key="3">
    <source>
        <dbReference type="Proteomes" id="UP000552045"/>
    </source>
</evidence>
<dbReference type="RefSeq" id="WP_179433919.1">
    <property type="nucleotide sequence ID" value="NZ_BAABLC010000002.1"/>
</dbReference>
<dbReference type="Gene3D" id="3.30.460.10">
    <property type="entry name" value="Beta Polymerase, domain 2"/>
    <property type="match status" value="1"/>
</dbReference>
<keyword evidence="2" id="KW-0808">Transferase</keyword>
<keyword evidence="3" id="KW-1185">Reference proteome</keyword>
<reference evidence="2 3" key="1">
    <citation type="submission" date="2020-07" db="EMBL/GenBank/DDBJ databases">
        <title>Sequencing the genomes of 1000 actinobacteria strains.</title>
        <authorList>
            <person name="Klenk H.-P."/>
        </authorList>
    </citation>
    <scope>NUCLEOTIDE SEQUENCE [LARGE SCALE GENOMIC DNA]</scope>
    <source>
        <strain evidence="2 3">DSM 22185</strain>
    </source>
</reference>
<proteinExistence type="predicted"/>
<protein>
    <submittedName>
        <fullName evidence="2">Putative nucleotidyltransferase</fullName>
    </submittedName>
</protein>
<dbReference type="GO" id="GO:0016779">
    <property type="term" value="F:nucleotidyltransferase activity"/>
    <property type="evidence" value="ECO:0007669"/>
    <property type="project" value="InterPro"/>
</dbReference>
<evidence type="ECO:0000259" key="1">
    <source>
        <dbReference type="Pfam" id="PF01909"/>
    </source>
</evidence>
<organism evidence="2 3">
    <name type="scientific">Microbacterium pseudoresistens</name>
    <dbReference type="NCBI Taxonomy" id="640634"/>
    <lineage>
        <taxon>Bacteria</taxon>
        <taxon>Bacillati</taxon>
        <taxon>Actinomycetota</taxon>
        <taxon>Actinomycetes</taxon>
        <taxon>Micrococcales</taxon>
        <taxon>Microbacteriaceae</taxon>
        <taxon>Microbacterium</taxon>
    </lineage>
</organism>
<dbReference type="AlphaFoldDB" id="A0A7Y9JNZ1"/>
<accession>A0A7Y9JNZ1</accession>
<dbReference type="Pfam" id="PF01909">
    <property type="entry name" value="NTP_transf_2"/>
    <property type="match status" value="1"/>
</dbReference>
<evidence type="ECO:0000313" key="2">
    <source>
        <dbReference type="EMBL" id="NYD55088.1"/>
    </source>
</evidence>